<gene>
    <name evidence="1" type="ORF">EFE23_26130</name>
</gene>
<dbReference type="Proteomes" id="UP000280698">
    <property type="component" value="Unassembled WGS sequence"/>
</dbReference>
<reference evidence="1 2" key="1">
    <citation type="submission" date="2018-11" db="EMBL/GenBank/DDBJ databases">
        <title>Micromonospora sp. PPF5-17, a new actinomycetes isolated from a hot spring soil.</title>
        <authorList>
            <person name="Thawai C."/>
        </authorList>
    </citation>
    <scope>NUCLEOTIDE SEQUENCE [LARGE SCALE GENOMIC DNA]</scope>
    <source>
        <strain evidence="1 2">PPF5-17</strain>
    </source>
</reference>
<accession>A0ABX9W8S9</accession>
<proteinExistence type="predicted"/>
<organism evidence="1 2">
    <name type="scientific">Micromonospora solifontis</name>
    <dbReference type="NCBI Taxonomy" id="2487138"/>
    <lineage>
        <taxon>Bacteria</taxon>
        <taxon>Bacillati</taxon>
        <taxon>Actinomycetota</taxon>
        <taxon>Actinomycetes</taxon>
        <taxon>Micromonosporales</taxon>
        <taxon>Micromonosporaceae</taxon>
        <taxon>Micromonospora</taxon>
    </lineage>
</organism>
<comment type="caution">
    <text evidence="1">The sequence shown here is derived from an EMBL/GenBank/DDBJ whole genome shotgun (WGS) entry which is preliminary data.</text>
</comment>
<dbReference type="RefSeq" id="WP_148058538.1">
    <property type="nucleotide sequence ID" value="NZ_JAAHBY010000129.1"/>
</dbReference>
<protein>
    <submittedName>
        <fullName evidence="1">Uncharacterized protein</fullName>
    </submittedName>
</protein>
<feature type="non-terminal residue" evidence="1">
    <location>
        <position position="81"/>
    </location>
</feature>
<evidence type="ECO:0000313" key="2">
    <source>
        <dbReference type="Proteomes" id="UP000280698"/>
    </source>
</evidence>
<sequence>MEDLRLAAGRCGQHLRTELGQDLLDVDDQAQRLIAIVSQKGKVDGAVCGWLAGVPAPRATVEKLLARLTEPAVAVAAWRDL</sequence>
<dbReference type="EMBL" id="RJLN01000129">
    <property type="protein sequence ID" value="RNL88234.1"/>
    <property type="molecule type" value="Genomic_DNA"/>
</dbReference>
<keyword evidence="2" id="KW-1185">Reference proteome</keyword>
<name>A0ABX9W8S9_9ACTN</name>
<evidence type="ECO:0000313" key="1">
    <source>
        <dbReference type="EMBL" id="RNL88234.1"/>
    </source>
</evidence>